<comment type="caution">
    <text evidence="1">The sequence shown here is derived from an EMBL/GenBank/DDBJ whole genome shotgun (WGS) entry which is preliminary data.</text>
</comment>
<proteinExistence type="predicted"/>
<sequence>MGIPGVIFTNPGPAITQSVFLYKTQTLVYAQT</sequence>
<protein>
    <submittedName>
        <fullName evidence="1">Uncharacterized protein</fullName>
    </submittedName>
</protein>
<dbReference type="EMBL" id="JACHGF010000006">
    <property type="protein sequence ID" value="MBB5285669.1"/>
    <property type="molecule type" value="Genomic_DNA"/>
</dbReference>
<dbReference type="Proteomes" id="UP000557307">
    <property type="component" value="Unassembled WGS sequence"/>
</dbReference>
<reference evidence="1 2" key="1">
    <citation type="submission" date="2020-08" db="EMBL/GenBank/DDBJ databases">
        <title>Genomic Encyclopedia of Type Strains, Phase IV (KMG-IV): sequencing the most valuable type-strain genomes for metagenomic binning, comparative biology and taxonomic classification.</title>
        <authorList>
            <person name="Goeker M."/>
        </authorList>
    </citation>
    <scope>NUCLEOTIDE SEQUENCE [LARGE SCALE GENOMIC DNA]</scope>
    <source>
        <strain evidence="1 2">DSM 105074</strain>
    </source>
</reference>
<dbReference type="AlphaFoldDB" id="A0A840U1C7"/>
<organism evidence="1 2">
    <name type="scientific">Rhabdobacter roseus</name>
    <dbReference type="NCBI Taxonomy" id="1655419"/>
    <lineage>
        <taxon>Bacteria</taxon>
        <taxon>Pseudomonadati</taxon>
        <taxon>Bacteroidota</taxon>
        <taxon>Cytophagia</taxon>
        <taxon>Cytophagales</taxon>
        <taxon>Cytophagaceae</taxon>
        <taxon>Rhabdobacter</taxon>
    </lineage>
</organism>
<evidence type="ECO:0000313" key="1">
    <source>
        <dbReference type="EMBL" id="MBB5285669.1"/>
    </source>
</evidence>
<keyword evidence="2" id="KW-1185">Reference proteome</keyword>
<name>A0A840U1C7_9BACT</name>
<gene>
    <name evidence="1" type="ORF">HNQ92_003829</name>
</gene>
<evidence type="ECO:0000313" key="2">
    <source>
        <dbReference type="Proteomes" id="UP000557307"/>
    </source>
</evidence>
<accession>A0A840U1C7</accession>